<keyword evidence="1" id="KW-0732">Signal</keyword>
<sequence length="242" mass="27954">MMLFITKLFFLSTLTSHYVVLSTLTYKDQAISKNKGNRKELSFYTKNTKQCWNLCKTYSTCDSIVFSSKGNKCRLLPRCAPLTNFLNNNTKYKIFSKRPQVINKNYIYNKESDSCLKMVKERMNYSNANKYCIQQNAKLVSLKNKDINSHATSLLLKSGEKYAWFGLKDLKIEGNPMHSDGSYVRDIGFFPMDTLCYRPDPTSNCWALSNTGLWVQFSCNSHQFFSICQISSNETKINLLIK</sequence>
<accession>A0A1B6CVK9</accession>
<dbReference type="Pfam" id="PF00059">
    <property type="entry name" value="Lectin_C"/>
    <property type="match status" value="1"/>
</dbReference>
<feature type="signal peptide" evidence="1">
    <location>
        <begin position="1"/>
        <end position="17"/>
    </location>
</feature>
<feature type="chain" id="PRO_5008580718" description="C-type lectin domain-containing protein" evidence="1">
    <location>
        <begin position="18"/>
        <end position="242"/>
    </location>
</feature>
<name>A0A1B6CVK9_9HEMI</name>
<dbReference type="PROSITE" id="PS50041">
    <property type="entry name" value="C_TYPE_LECTIN_2"/>
    <property type="match status" value="1"/>
</dbReference>
<organism evidence="3">
    <name type="scientific">Clastoptera arizonana</name>
    <name type="common">Arizona spittle bug</name>
    <dbReference type="NCBI Taxonomy" id="38151"/>
    <lineage>
        <taxon>Eukaryota</taxon>
        <taxon>Metazoa</taxon>
        <taxon>Ecdysozoa</taxon>
        <taxon>Arthropoda</taxon>
        <taxon>Hexapoda</taxon>
        <taxon>Insecta</taxon>
        <taxon>Pterygota</taxon>
        <taxon>Neoptera</taxon>
        <taxon>Paraneoptera</taxon>
        <taxon>Hemiptera</taxon>
        <taxon>Auchenorrhyncha</taxon>
        <taxon>Cercopoidea</taxon>
        <taxon>Clastopteridae</taxon>
        <taxon>Clastoptera</taxon>
    </lineage>
</organism>
<gene>
    <name evidence="3" type="ORF">g.3950</name>
</gene>
<dbReference type="CDD" id="cd00037">
    <property type="entry name" value="CLECT"/>
    <property type="match status" value="1"/>
</dbReference>
<reference evidence="3" key="1">
    <citation type="submission" date="2015-12" db="EMBL/GenBank/DDBJ databases">
        <title>De novo transcriptome assembly of four potential Pierce s Disease insect vectors from Arizona vineyards.</title>
        <authorList>
            <person name="Tassone E.E."/>
        </authorList>
    </citation>
    <scope>NUCLEOTIDE SEQUENCE</scope>
</reference>
<dbReference type="EMBL" id="GEDC01019762">
    <property type="protein sequence ID" value="JAS17536.1"/>
    <property type="molecule type" value="Transcribed_RNA"/>
</dbReference>
<dbReference type="AlphaFoldDB" id="A0A1B6CVK9"/>
<evidence type="ECO:0000259" key="2">
    <source>
        <dbReference type="PROSITE" id="PS50041"/>
    </source>
</evidence>
<evidence type="ECO:0000313" key="3">
    <source>
        <dbReference type="EMBL" id="JAS17536.1"/>
    </source>
</evidence>
<protein>
    <recommendedName>
        <fullName evidence="2">C-type lectin domain-containing protein</fullName>
    </recommendedName>
</protein>
<proteinExistence type="predicted"/>
<dbReference type="InterPro" id="IPR001304">
    <property type="entry name" value="C-type_lectin-like"/>
</dbReference>
<dbReference type="SMART" id="SM00034">
    <property type="entry name" value="CLECT"/>
    <property type="match status" value="1"/>
</dbReference>
<dbReference type="InterPro" id="IPR016186">
    <property type="entry name" value="C-type_lectin-like/link_sf"/>
</dbReference>
<dbReference type="Gene3D" id="3.10.100.10">
    <property type="entry name" value="Mannose-Binding Protein A, subunit A"/>
    <property type="match status" value="1"/>
</dbReference>
<dbReference type="InterPro" id="IPR016187">
    <property type="entry name" value="CTDL_fold"/>
</dbReference>
<evidence type="ECO:0000256" key="1">
    <source>
        <dbReference type="SAM" id="SignalP"/>
    </source>
</evidence>
<dbReference type="SUPFAM" id="SSF56436">
    <property type="entry name" value="C-type lectin-like"/>
    <property type="match status" value="1"/>
</dbReference>
<feature type="domain" description="C-type lectin" evidence="2">
    <location>
        <begin position="111"/>
        <end position="225"/>
    </location>
</feature>